<name>J9CSC5_9ZZZZ</name>
<dbReference type="EMBL" id="AMCI01002306">
    <property type="protein sequence ID" value="EJX03086.1"/>
    <property type="molecule type" value="Genomic_DNA"/>
</dbReference>
<dbReference type="AlphaFoldDB" id="J9CSC5"/>
<reference evidence="1" key="1">
    <citation type="journal article" date="2012" name="PLoS ONE">
        <title>Gene sets for utilization of primary and secondary nutrition supplies in the distal gut of endangered iberian lynx.</title>
        <authorList>
            <person name="Alcaide M."/>
            <person name="Messina E."/>
            <person name="Richter M."/>
            <person name="Bargiela R."/>
            <person name="Peplies J."/>
            <person name="Huws S.A."/>
            <person name="Newbold C.J."/>
            <person name="Golyshin P.N."/>
            <person name="Simon M.A."/>
            <person name="Lopez G."/>
            <person name="Yakimov M.M."/>
            <person name="Ferrer M."/>
        </authorList>
    </citation>
    <scope>NUCLEOTIDE SEQUENCE</scope>
</reference>
<evidence type="ECO:0000313" key="1">
    <source>
        <dbReference type="EMBL" id="EJX03086.1"/>
    </source>
</evidence>
<accession>J9CSC5</accession>
<organism evidence="1">
    <name type="scientific">gut metagenome</name>
    <dbReference type="NCBI Taxonomy" id="749906"/>
    <lineage>
        <taxon>unclassified sequences</taxon>
        <taxon>metagenomes</taxon>
        <taxon>organismal metagenomes</taxon>
    </lineage>
</organism>
<comment type="caution">
    <text evidence="1">The sequence shown here is derived from an EMBL/GenBank/DDBJ whole genome shotgun (WGS) entry which is preliminary data.</text>
</comment>
<proteinExistence type="predicted"/>
<protein>
    <submittedName>
        <fullName evidence="1">Uncharacterized protein</fullName>
    </submittedName>
</protein>
<gene>
    <name evidence="1" type="ORF">EVA_08808</name>
</gene>
<sequence length="44" mass="5174">MGLDFLKSPQFRHSSYCPLWDDPIPACQHLPAFHCRLHRLSHTN</sequence>